<feature type="region of interest" description="Disordered" evidence="1">
    <location>
        <begin position="796"/>
        <end position="853"/>
    </location>
</feature>
<evidence type="ECO:0000313" key="3">
    <source>
        <dbReference type="EMBL" id="TFZ03313.1"/>
    </source>
</evidence>
<dbReference type="Pfam" id="PF07906">
    <property type="entry name" value="Toxin_15"/>
    <property type="match status" value="1"/>
</dbReference>
<evidence type="ECO:0000313" key="4">
    <source>
        <dbReference type="Proteomes" id="UP000297564"/>
    </source>
</evidence>
<name>A0A4Z0BVI7_9BURK</name>
<reference evidence="3 4" key="1">
    <citation type="submission" date="2019-03" db="EMBL/GenBank/DDBJ databases">
        <title>Ramlibacter rhizophilus CCTCC AB2015357, whole genome shotgun sequence.</title>
        <authorList>
            <person name="Zhang X."/>
            <person name="Feng G."/>
            <person name="Zhu H."/>
        </authorList>
    </citation>
    <scope>NUCLEOTIDE SEQUENCE [LARGE SCALE GENOMIC DNA]</scope>
    <source>
        <strain evidence="3 4">CCTCC AB2015357</strain>
    </source>
</reference>
<dbReference type="EMBL" id="SMLL01000002">
    <property type="protein sequence ID" value="TFZ03313.1"/>
    <property type="molecule type" value="Genomic_DNA"/>
</dbReference>
<feature type="domain" description="ShET2 enterotoxin N-terminal" evidence="2">
    <location>
        <begin position="205"/>
        <end position="364"/>
    </location>
</feature>
<feature type="compositionally biased region" description="Low complexity" evidence="1">
    <location>
        <begin position="803"/>
        <end position="813"/>
    </location>
</feature>
<gene>
    <name evidence="3" type="ORF">EZ242_05350</name>
</gene>
<dbReference type="InterPro" id="IPR012927">
    <property type="entry name" value="Toxin_15_N"/>
</dbReference>
<keyword evidence="4" id="KW-1185">Reference proteome</keyword>
<dbReference type="AlphaFoldDB" id="A0A4Z0BVI7"/>
<protein>
    <submittedName>
        <fullName evidence="3">ShET2/EspL2 family type III secretion system effector toxin</fullName>
    </submittedName>
</protein>
<dbReference type="OrthoDB" id="8725789at2"/>
<evidence type="ECO:0000256" key="1">
    <source>
        <dbReference type="SAM" id="MobiDB-lite"/>
    </source>
</evidence>
<organism evidence="3 4">
    <name type="scientific">Ramlibacter rhizophilus</name>
    <dbReference type="NCBI Taxonomy" id="1781167"/>
    <lineage>
        <taxon>Bacteria</taxon>
        <taxon>Pseudomonadati</taxon>
        <taxon>Pseudomonadota</taxon>
        <taxon>Betaproteobacteria</taxon>
        <taxon>Burkholderiales</taxon>
        <taxon>Comamonadaceae</taxon>
        <taxon>Ramlibacter</taxon>
    </lineage>
</organism>
<sequence length="870" mass="94107">MLAASAPRHACAVGVTPPEAAERLAHAAQLDAALADSELHGLGLSLLECLEGAHLDLTRLPQGIGYLVPLGAWEVLARHGVTQLTLPAPRDNEELQSVLPGLNALPVLEQLTVGAPMRGEIIELHKLDGRPGLSIMMDCGRVAGWRVTAPPRAHVRAIGACAQQLHSPEATVEYLEADGRTTGTRIVLAGLWRVRRHADARGAVDLNGQARFGSGERHREGLMQDTIVCRHLSLQWLMNRAADVESSAPRGRRGFASSKDITQQVAGAVNKSYYRLSRGEARPVALCTRGGFVALLRHLFDSMQPGQARRFALVTHTHVLGLELQMAAGSPDAWGGREHVVTLYDPNDTAAEYVLVVHDAQHLVHSDIPFCASYFYPDALQVMAAYAFDRPASELAAPATRCFGLHDARLSDPSHLFVAMKVGCTKLIHGGVQHLLGTTGLSREDRLRALVSEVRTSGDRVASSALDIGLEFGRCDAVAFYVDALVHAPADVLTDEERCAILLTGGLEEATGRRSVMLDLLQYPSCPQAPALYARLLLEAARSRCGLRIRLSQGDGAGWPRALAIAAITPTRGAPLPPSVSGSRDTNIYAVVLEVIASKHLSPADKENFLRWALPLRPRPSAAAAMACAILDAGIDARWQVRLLRAMRFDFAATARRLVERPRHADLDWLRRILHAMPESALSWPERRLADSLQVLLKNFVRPHARPPLQELLSAPGVQVTATDHDEDSFRRHGLRALRVDRNPGWMVCDAEVALEGLEPYRLRPGMRAGACGDGGRILYLLAVERLRPRQRSRLEAAGGAVATGPLPDTTPAAPGPGEPRRAHFGSPARKAPPRPASEAASGGKALRTEADAAARWHVVDAADLGSRRR</sequence>
<comment type="caution">
    <text evidence="3">The sequence shown here is derived from an EMBL/GenBank/DDBJ whole genome shotgun (WGS) entry which is preliminary data.</text>
</comment>
<evidence type="ECO:0000259" key="2">
    <source>
        <dbReference type="Pfam" id="PF07906"/>
    </source>
</evidence>
<dbReference type="Proteomes" id="UP000297564">
    <property type="component" value="Unassembled WGS sequence"/>
</dbReference>
<proteinExistence type="predicted"/>
<accession>A0A4Z0BVI7</accession>
<dbReference type="RefSeq" id="WP_135284112.1">
    <property type="nucleotide sequence ID" value="NZ_SMLL01000002.1"/>
</dbReference>